<dbReference type="PANTHER" id="PTHR31804:SF3">
    <property type="entry name" value="MEDIATOR OF RNA POLYMERASE II TRANSCRIPTION SUBUNIT 15"/>
    <property type="match status" value="1"/>
</dbReference>
<feature type="compositionally biased region" description="Low complexity" evidence="1">
    <location>
        <begin position="123"/>
        <end position="141"/>
    </location>
</feature>
<dbReference type="AlphaFoldDB" id="A0A8D1FIQ3"/>
<name>A0A8D1FIQ3_PIG</name>
<feature type="compositionally biased region" description="Polar residues" evidence="1">
    <location>
        <begin position="170"/>
        <end position="188"/>
    </location>
</feature>
<dbReference type="InterPro" id="IPR048386">
    <property type="entry name" value="Med15_C"/>
</dbReference>
<evidence type="ECO:0000313" key="4">
    <source>
        <dbReference type="Ensembl" id="ENSSSCP00040036601.1"/>
    </source>
</evidence>
<organism evidence="4 5">
    <name type="scientific">Sus scrofa</name>
    <name type="common">Pig</name>
    <dbReference type="NCBI Taxonomy" id="9823"/>
    <lineage>
        <taxon>Eukaryota</taxon>
        <taxon>Metazoa</taxon>
        <taxon>Chordata</taxon>
        <taxon>Craniata</taxon>
        <taxon>Vertebrata</taxon>
        <taxon>Euteleostomi</taxon>
        <taxon>Mammalia</taxon>
        <taxon>Eutheria</taxon>
        <taxon>Laurasiatheria</taxon>
        <taxon>Artiodactyla</taxon>
        <taxon>Suina</taxon>
        <taxon>Suidae</taxon>
        <taxon>Sus</taxon>
    </lineage>
</organism>
<protein>
    <submittedName>
        <fullName evidence="4">Mediator complex subunit 15</fullName>
    </submittedName>
</protein>
<accession>A0A8D1FIQ3</accession>
<feature type="compositionally biased region" description="Pro residues" evidence="1">
    <location>
        <begin position="106"/>
        <end position="122"/>
    </location>
</feature>
<evidence type="ECO:0000313" key="5">
    <source>
        <dbReference type="Proteomes" id="UP000694722"/>
    </source>
</evidence>
<dbReference type="Pfam" id="PF21538">
    <property type="entry name" value="Med15_M"/>
    <property type="match status" value="1"/>
</dbReference>
<evidence type="ECO:0000259" key="3">
    <source>
        <dbReference type="Pfam" id="PF21539"/>
    </source>
</evidence>
<dbReference type="Proteomes" id="UP000694722">
    <property type="component" value="Unplaced"/>
</dbReference>
<evidence type="ECO:0000259" key="2">
    <source>
        <dbReference type="Pfam" id="PF21538"/>
    </source>
</evidence>
<feature type="compositionally biased region" description="Low complexity" evidence="1">
    <location>
        <begin position="83"/>
        <end position="105"/>
    </location>
</feature>
<proteinExistence type="predicted"/>
<dbReference type="Ensembl" id="ENSSSCT00040083989.1">
    <property type="protein sequence ID" value="ENSSSCP00040036601.1"/>
    <property type="gene ID" value="ENSSSCG00040059856.1"/>
</dbReference>
<dbReference type="Proteomes" id="UP000694720">
    <property type="component" value="Unplaced"/>
</dbReference>
<dbReference type="InterPro" id="IPR048385">
    <property type="entry name" value="Med15_central"/>
</dbReference>
<feature type="domain" description="ARC105/Med15 mediator subunit C-terminal" evidence="3">
    <location>
        <begin position="333"/>
        <end position="403"/>
    </location>
</feature>
<dbReference type="Pfam" id="PF21539">
    <property type="entry name" value="Med15_C"/>
    <property type="match status" value="1"/>
</dbReference>
<feature type="compositionally biased region" description="Polar residues" evidence="1">
    <location>
        <begin position="1"/>
        <end position="11"/>
    </location>
</feature>
<dbReference type="Ensembl" id="ENSSSCT00035105263.1">
    <property type="protein sequence ID" value="ENSSSCP00035045174.1"/>
    <property type="gene ID" value="ENSSSCG00035076879.1"/>
</dbReference>
<reference evidence="4" key="1">
    <citation type="submission" date="2025-05" db="UniProtKB">
        <authorList>
            <consortium name="Ensembl"/>
        </authorList>
    </citation>
    <scope>IDENTIFICATION</scope>
</reference>
<dbReference type="PANTHER" id="PTHR31804">
    <property type="entry name" value="MEDIATOR OF RNA POLYMERASE II TRANSCRIPTION SUBUNIT 15"/>
    <property type="match status" value="1"/>
</dbReference>
<feature type="domain" description="ARC105/Med15 mediator subunit central" evidence="2">
    <location>
        <begin position="187"/>
        <end position="306"/>
    </location>
</feature>
<feature type="region of interest" description="Disordered" evidence="1">
    <location>
        <begin position="1"/>
        <end position="189"/>
    </location>
</feature>
<evidence type="ECO:0000256" key="1">
    <source>
        <dbReference type="SAM" id="MobiDB-lite"/>
    </source>
</evidence>
<sequence>MEAWRTEQSPRWPSLPWAPTLWTQGPEISCPSPEAPARSQATSPRSLCVWAPIGGWGGGQRTRVGAGAEGAGQVSRLSPSPFQVSQSSLTMLSSPSPSQQVQTPQSMPPPPQPSPQPGPPSSQPNSNVSSGPTPSPSSFLPSPSPQPSQSPVTARTPQNFSVPSPGPLNTPVNPSSVMSPAGSSQAEEQQYLDKLKQLSKYIEPLRRMINKIDKNEDRKKDLSKMKSLLDILTDPSKRCPLKTLQKCEIALEKLKNDMAVPTPPPPPVPPTKQQYLCQPLLDAVLANIRSPVFNHSLYRTFVPAMTAIHGPPITAPVVCARKRRFEEDERQSIPNVLQGEVARLDPKFLVNLDPSHCSNNGTVHLICKLDDKDLPSVPPLELSVPADYPAQSPLWIDRQWQYGGLAERPARGRRAPRLSSMCPALLSPPPAPQWWR</sequence>